<sequence length="189" mass="21760">MLKKIEALLTYSVMALLLIITGFAIGLLAAALYFIPIYQTKLTFADIGGMLAGVGTMGLLVVALKTASSWKKQLKEQDRTRTIEEYFEARRQLTKIMVELASTEYLDNKDNVDEVVIYQKLDNAYDVFQQKYLKLITAYGADEKHGLQVLNMANKMKLQNRPNMEELYTMRQQMMDQEEKQLVKLYSKH</sequence>
<keyword evidence="1" id="KW-1133">Transmembrane helix</keyword>
<dbReference type="Proteomes" id="UP000586067">
    <property type="component" value="Unassembled WGS sequence"/>
</dbReference>
<accession>A0A847R4W9</accession>
<evidence type="ECO:0000313" key="3">
    <source>
        <dbReference type="Proteomes" id="UP000586067"/>
    </source>
</evidence>
<organism evidence="2 3">
    <name type="scientific">Marinomonas profundi</name>
    <dbReference type="NCBI Taxonomy" id="2726122"/>
    <lineage>
        <taxon>Bacteria</taxon>
        <taxon>Pseudomonadati</taxon>
        <taxon>Pseudomonadota</taxon>
        <taxon>Gammaproteobacteria</taxon>
        <taxon>Oceanospirillales</taxon>
        <taxon>Oceanospirillaceae</taxon>
        <taxon>Marinomonas</taxon>
    </lineage>
</organism>
<keyword evidence="1" id="KW-0812">Transmembrane</keyword>
<dbReference type="RefSeq" id="WP_168823601.1">
    <property type="nucleotide sequence ID" value="NZ_CP073013.1"/>
</dbReference>
<protein>
    <submittedName>
        <fullName evidence="2">Uncharacterized protein</fullName>
    </submittedName>
</protein>
<dbReference type="AlphaFoldDB" id="A0A847R4W9"/>
<feature type="transmembrane region" description="Helical" evidence="1">
    <location>
        <begin position="47"/>
        <end position="67"/>
    </location>
</feature>
<evidence type="ECO:0000313" key="2">
    <source>
        <dbReference type="EMBL" id="NLQ17076.1"/>
    </source>
</evidence>
<feature type="transmembrane region" description="Helical" evidence="1">
    <location>
        <begin position="12"/>
        <end position="35"/>
    </location>
</feature>
<evidence type="ECO:0000256" key="1">
    <source>
        <dbReference type="SAM" id="Phobius"/>
    </source>
</evidence>
<keyword evidence="3" id="KW-1185">Reference proteome</keyword>
<reference evidence="2 3" key="1">
    <citation type="submission" date="2020-04" db="EMBL/GenBank/DDBJ databases">
        <title>Marinomonas sp. M1K-6 isolated from the deep seawater of the Mariana Trench.</title>
        <authorList>
            <person name="Li Y."/>
        </authorList>
    </citation>
    <scope>NUCLEOTIDE SEQUENCE [LARGE SCALE GENOMIC DNA]</scope>
    <source>
        <strain evidence="2 3">M1K-6</strain>
    </source>
</reference>
<proteinExistence type="predicted"/>
<comment type="caution">
    <text evidence="2">The sequence shown here is derived from an EMBL/GenBank/DDBJ whole genome shotgun (WGS) entry which is preliminary data.</text>
</comment>
<dbReference type="EMBL" id="JABAEK010000004">
    <property type="protein sequence ID" value="NLQ17076.1"/>
    <property type="molecule type" value="Genomic_DNA"/>
</dbReference>
<keyword evidence="1" id="KW-0472">Membrane</keyword>
<gene>
    <name evidence="2" type="ORF">HGG82_05485</name>
</gene>
<name>A0A847R4W9_9GAMM</name>